<accession>A0A0B6Y716</accession>
<protein>
    <recommendedName>
        <fullName evidence="2">SGTA homodimerisation domain-containing protein</fullName>
    </recommendedName>
</protein>
<gene>
    <name evidence="1" type="primary">ORF14741</name>
</gene>
<feature type="non-terminal residue" evidence="1">
    <location>
        <position position="113"/>
    </location>
</feature>
<dbReference type="EMBL" id="HACG01005018">
    <property type="protein sequence ID" value="CEK51883.1"/>
    <property type="molecule type" value="Transcribed_RNA"/>
</dbReference>
<organism evidence="1">
    <name type="scientific">Arion vulgaris</name>
    <dbReference type="NCBI Taxonomy" id="1028688"/>
    <lineage>
        <taxon>Eukaryota</taxon>
        <taxon>Metazoa</taxon>
        <taxon>Spiralia</taxon>
        <taxon>Lophotrochozoa</taxon>
        <taxon>Mollusca</taxon>
        <taxon>Gastropoda</taxon>
        <taxon>Heterobranchia</taxon>
        <taxon>Euthyneura</taxon>
        <taxon>Panpulmonata</taxon>
        <taxon>Eupulmonata</taxon>
        <taxon>Stylommatophora</taxon>
        <taxon>Helicina</taxon>
        <taxon>Arionoidea</taxon>
        <taxon>Arionidae</taxon>
        <taxon>Arion</taxon>
    </lineage>
</organism>
<name>A0A0B6Y716_9EUPU</name>
<evidence type="ECO:0000313" key="1">
    <source>
        <dbReference type="EMBL" id="CEK51883.1"/>
    </source>
</evidence>
<sequence>KTEVVNVTFDAAEKNLALSFLQFVREKVSDVVNANPDQLADADMIARSIEHFFQIEDGDYAFEPMENLFKTFERNEGAKRSELPTGNANEEADVLKEKGNAAIQAQNYTEALE</sequence>
<evidence type="ECO:0008006" key="2">
    <source>
        <dbReference type="Google" id="ProtNLM"/>
    </source>
</evidence>
<reference evidence="1" key="1">
    <citation type="submission" date="2014-12" db="EMBL/GenBank/DDBJ databases">
        <title>Insight into the proteome of Arion vulgaris.</title>
        <authorList>
            <person name="Aradska J."/>
            <person name="Bulat T."/>
            <person name="Smidak R."/>
            <person name="Sarate P."/>
            <person name="Gangsoo J."/>
            <person name="Sialana F."/>
            <person name="Bilban M."/>
            <person name="Lubec G."/>
        </authorList>
    </citation>
    <scope>NUCLEOTIDE SEQUENCE</scope>
    <source>
        <tissue evidence="1">Skin</tissue>
    </source>
</reference>
<dbReference type="AlphaFoldDB" id="A0A0B6Y716"/>
<proteinExistence type="predicted"/>
<feature type="non-terminal residue" evidence="1">
    <location>
        <position position="1"/>
    </location>
</feature>